<evidence type="ECO:0000313" key="2">
    <source>
        <dbReference type="Proteomes" id="UP000297564"/>
    </source>
</evidence>
<reference evidence="1 2" key="1">
    <citation type="submission" date="2019-03" db="EMBL/GenBank/DDBJ databases">
        <title>Ramlibacter rhizophilus CCTCC AB2015357, whole genome shotgun sequence.</title>
        <authorList>
            <person name="Zhang X."/>
            <person name="Feng G."/>
            <person name="Zhu H."/>
        </authorList>
    </citation>
    <scope>NUCLEOTIDE SEQUENCE [LARGE SCALE GENOMIC DNA]</scope>
    <source>
        <strain evidence="1 2">CCTCC AB2015357</strain>
    </source>
</reference>
<evidence type="ECO:0000313" key="1">
    <source>
        <dbReference type="EMBL" id="TFZ03495.1"/>
    </source>
</evidence>
<name>A0A4Z0BZS3_9BURK</name>
<dbReference type="Pfam" id="PF20181">
    <property type="entry name" value="DUF6544"/>
    <property type="match status" value="1"/>
</dbReference>
<dbReference type="EMBL" id="SMLL01000002">
    <property type="protein sequence ID" value="TFZ03495.1"/>
    <property type="molecule type" value="Genomic_DNA"/>
</dbReference>
<dbReference type="AlphaFoldDB" id="A0A4Z0BZS3"/>
<keyword evidence="2" id="KW-1185">Reference proteome</keyword>
<gene>
    <name evidence="1" type="ORF">EZ242_06370</name>
</gene>
<dbReference type="InterPro" id="IPR046674">
    <property type="entry name" value="DUF6544"/>
</dbReference>
<accession>A0A4Z0BZS3</accession>
<organism evidence="1 2">
    <name type="scientific">Ramlibacter rhizophilus</name>
    <dbReference type="NCBI Taxonomy" id="1781167"/>
    <lineage>
        <taxon>Bacteria</taxon>
        <taxon>Pseudomonadati</taxon>
        <taxon>Pseudomonadota</taxon>
        <taxon>Betaproteobacteria</taxon>
        <taxon>Burkholderiales</taxon>
        <taxon>Comamonadaceae</taxon>
        <taxon>Ramlibacter</taxon>
    </lineage>
</organism>
<dbReference type="OrthoDB" id="3671061at2"/>
<dbReference type="Proteomes" id="UP000297564">
    <property type="component" value="Unassembled WGS sequence"/>
</dbReference>
<comment type="caution">
    <text evidence="1">The sequence shown here is derived from an EMBL/GenBank/DDBJ whole genome shotgun (WGS) entry which is preliminary data.</text>
</comment>
<proteinExistence type="predicted"/>
<sequence>MSVLRPIAALLPLGLLAAAGVQRRRWARDQAAAARVADRLMQRPALALPERFAPEQVAGLPEPARRFFHFAIEPGARLCSLARIRMEGELSLGTKAAPRWQPMRARQVLAAPHGFVWEVEGGRGALRFSGSDGMAGDHSWTRFWLWRLVAVARVEGGPDHLRASFGRLVAEAAFWTPAFLLPRPGVSWSAVDGDTARATVTHAGLVQDVDIRVGPDGKPLWVSFPRWSDANPDKVFRVQPFGGVLSDFRSVDGFRVPFDVQAGNFFGTSDYAPFFRARVTEARLS</sequence>
<dbReference type="RefSeq" id="WP_135284294.1">
    <property type="nucleotide sequence ID" value="NZ_SMLL01000002.1"/>
</dbReference>
<protein>
    <submittedName>
        <fullName evidence="1">Uncharacterized protein</fullName>
    </submittedName>
</protein>